<dbReference type="InterPro" id="IPR011990">
    <property type="entry name" value="TPR-like_helical_dom_sf"/>
</dbReference>
<evidence type="ECO:0000313" key="2">
    <source>
        <dbReference type="EMBL" id="TFK16623.1"/>
    </source>
</evidence>
<name>A0A5C3KAH8_COPMA</name>
<dbReference type="Gene3D" id="1.25.40.10">
    <property type="entry name" value="Tetratricopeptide repeat domain"/>
    <property type="match status" value="3"/>
</dbReference>
<reference evidence="2 3" key="1">
    <citation type="journal article" date="2019" name="Nat. Ecol. Evol.">
        <title>Megaphylogeny resolves global patterns of mushroom evolution.</title>
        <authorList>
            <person name="Varga T."/>
            <person name="Krizsan K."/>
            <person name="Foldi C."/>
            <person name="Dima B."/>
            <person name="Sanchez-Garcia M."/>
            <person name="Sanchez-Ramirez S."/>
            <person name="Szollosi G.J."/>
            <person name="Szarkandi J.G."/>
            <person name="Papp V."/>
            <person name="Albert L."/>
            <person name="Andreopoulos W."/>
            <person name="Angelini C."/>
            <person name="Antonin V."/>
            <person name="Barry K.W."/>
            <person name="Bougher N.L."/>
            <person name="Buchanan P."/>
            <person name="Buyck B."/>
            <person name="Bense V."/>
            <person name="Catcheside P."/>
            <person name="Chovatia M."/>
            <person name="Cooper J."/>
            <person name="Damon W."/>
            <person name="Desjardin D."/>
            <person name="Finy P."/>
            <person name="Geml J."/>
            <person name="Haridas S."/>
            <person name="Hughes K."/>
            <person name="Justo A."/>
            <person name="Karasinski D."/>
            <person name="Kautmanova I."/>
            <person name="Kiss B."/>
            <person name="Kocsube S."/>
            <person name="Kotiranta H."/>
            <person name="LaButti K.M."/>
            <person name="Lechner B.E."/>
            <person name="Liimatainen K."/>
            <person name="Lipzen A."/>
            <person name="Lukacs Z."/>
            <person name="Mihaltcheva S."/>
            <person name="Morgado L.N."/>
            <person name="Niskanen T."/>
            <person name="Noordeloos M.E."/>
            <person name="Ohm R.A."/>
            <person name="Ortiz-Santana B."/>
            <person name="Ovrebo C."/>
            <person name="Racz N."/>
            <person name="Riley R."/>
            <person name="Savchenko A."/>
            <person name="Shiryaev A."/>
            <person name="Soop K."/>
            <person name="Spirin V."/>
            <person name="Szebenyi C."/>
            <person name="Tomsovsky M."/>
            <person name="Tulloss R.E."/>
            <person name="Uehling J."/>
            <person name="Grigoriev I.V."/>
            <person name="Vagvolgyi C."/>
            <person name="Papp T."/>
            <person name="Martin F.M."/>
            <person name="Miettinen O."/>
            <person name="Hibbett D.S."/>
            <person name="Nagy L.G."/>
        </authorList>
    </citation>
    <scope>NUCLEOTIDE SEQUENCE [LARGE SCALE GENOMIC DNA]</scope>
    <source>
        <strain evidence="2 3">CBS 121175</strain>
    </source>
</reference>
<keyword evidence="3" id="KW-1185">Reference proteome</keyword>
<organism evidence="2 3">
    <name type="scientific">Coprinopsis marcescibilis</name>
    <name type="common">Agaric fungus</name>
    <name type="synonym">Psathyrella marcescibilis</name>
    <dbReference type="NCBI Taxonomy" id="230819"/>
    <lineage>
        <taxon>Eukaryota</taxon>
        <taxon>Fungi</taxon>
        <taxon>Dikarya</taxon>
        <taxon>Basidiomycota</taxon>
        <taxon>Agaricomycotina</taxon>
        <taxon>Agaricomycetes</taxon>
        <taxon>Agaricomycetidae</taxon>
        <taxon>Agaricales</taxon>
        <taxon>Agaricineae</taxon>
        <taxon>Psathyrellaceae</taxon>
        <taxon>Coprinopsis</taxon>
    </lineage>
</organism>
<dbReference type="PANTHER" id="PTHR19959:SF119">
    <property type="entry name" value="FUNGAL LIPASE-LIKE DOMAIN-CONTAINING PROTEIN"/>
    <property type="match status" value="1"/>
</dbReference>
<dbReference type="EMBL" id="ML210702">
    <property type="protein sequence ID" value="TFK16623.1"/>
    <property type="molecule type" value="Genomic_DNA"/>
</dbReference>
<dbReference type="STRING" id="230819.A0A5C3KAH8"/>
<evidence type="ECO:0000259" key="1">
    <source>
        <dbReference type="Pfam" id="PF12770"/>
    </source>
</evidence>
<dbReference type="OrthoDB" id="3261813at2759"/>
<dbReference type="InterPro" id="IPR024983">
    <property type="entry name" value="CHAT_dom"/>
</dbReference>
<dbReference type="Proteomes" id="UP000307440">
    <property type="component" value="Unassembled WGS sequence"/>
</dbReference>
<dbReference type="Pfam" id="PF12770">
    <property type="entry name" value="CHAT"/>
    <property type="match status" value="1"/>
</dbReference>
<feature type="domain" description="CHAT" evidence="1">
    <location>
        <begin position="1252"/>
        <end position="1374"/>
    </location>
</feature>
<dbReference type="SUPFAM" id="SSF81901">
    <property type="entry name" value="HCP-like"/>
    <property type="match status" value="1"/>
</dbReference>
<proteinExistence type="predicted"/>
<dbReference type="PANTHER" id="PTHR19959">
    <property type="entry name" value="KINESIN LIGHT CHAIN"/>
    <property type="match status" value="1"/>
</dbReference>
<accession>A0A5C3KAH8</accession>
<dbReference type="Pfam" id="PF13374">
    <property type="entry name" value="TPR_10"/>
    <property type="match status" value="1"/>
</dbReference>
<protein>
    <submittedName>
        <fullName evidence="2">TPR-like protein</fullName>
    </submittedName>
</protein>
<gene>
    <name evidence="2" type="ORF">FA15DRAFT_690073</name>
</gene>
<dbReference type="SUPFAM" id="SSF48452">
    <property type="entry name" value="TPR-like"/>
    <property type="match status" value="2"/>
</dbReference>
<sequence length="1375" mass="153821">MDLVGRPVEGGGEDLDESILLDREAISLRPTGHVNHAKSINNLANNLSIRFRLKAESFADLEESLMMHRKALSLRPVPDPERSQSLHNLSIALSLRFHHKGNIQNIQECSETRVAATCYLVRALLTRFAYHGLVTDLDKCIECYFKDGLYVARSLEAFMAWMRQGENNCAGDVDVASGLIVEYRHSIGTNDLNPAISLATSTLSACATKGASVTQLLIALGNAYVVRYMQQGEWSDLDEAVKSFHEAKKRPVDAALAIQSLGHAGWVLFTECGKWEGIHEATKSVHDATEEDKEGMWAYHSGTKLLMVGDPNGIDDAVSFLRASLEKRKPGHPRRISTLGNLTVGLLSSFKRQGRIEDLDESISICRESIADMQPPHPGRYSVLNNLGNNLCARYEHQNSFNDLEECISIHREALTSLSSGHPSRSQSLNNLANALWLRFLRNDDLRDLDGNFEDLEEAIKLHRKVLKLQLPPHPDRHMSLNGLATELRIRFDHKGNSDDLEQSIAYNREALSLQSPCHPHRCSSLAALGNALRTRFSDKGGIRDIEEAIQVQQEALISRPAPHPDRPDLLNDLATAFSAQYNHSGDFKDLDESILLDREAISLRPTGHVNRAQSISNLANNLGIRFDLKAENFADVEEALMMHREALSLRPVPDPERSQSLHNLSVALSVRFHHKGDIQDIQESVTLGKEALKIRPSPHPQRPQTLSNLVANRRILYQHKKNFEDLEQCISFNEEALAAVPEGHPGRFQFLHNLASSLLLLFTRTGDLEDLKKSISLYRQVTSLLPTQHYQRPKALTGLSEALFLRLEHRKDKSTEDINESIALSEEALSLTPSHSHNYNKCLANLASNLHMRFHDSGNNEDLERAYELWEKAAKSNTGPLLLRLSRKAAALEAYRYAIELLPLLASVDLTMDQRQALQLRTPLAELEAVDKGFAESLRTISRQLEVETQGPIDYDLKMSTSPSRTIDSLRLYSLSQEREKLLRRIREIDGLQGFMRPGSFDALKEASRNGPIVFLNASELGCDAVIMRPGGQLERVPFLKINYKLLQELKVVVQNLAQGKNLQHEAADTLEKLHTRGGDHDGSRKPTREDPQNTITVNDRFRQVLGMLWVNIVKPIIDALGLKKTDKPPKLWWCPIGPFVFLPIHAAGIYSAKRSSWEADECLSDFAISSYCYSPQNLLSDTPKVPVNFKMLAVLEPEGMEAARGLPMTEVELEKIRDRIPSPDHLITRLGSRASPNATKMILDDIHSLLLSGGELTMSRIIRECQQSSTACLAYLSACETAMGDVERPDESLNLAATMMFSGFRSVVGTMWSIADDDAPIVADVFYGHLFRKGKASPPDSSDAAESLHLSVKELRRLGRDFKRWVPFVHFGI</sequence>
<evidence type="ECO:0000313" key="3">
    <source>
        <dbReference type="Proteomes" id="UP000307440"/>
    </source>
</evidence>